<name>A4S8A8_OSTLU</name>
<dbReference type="PANTHER" id="PTHR10566:SF123">
    <property type="entry name" value="PROTEIN KINASE SUPERFAMILY PROTEIN"/>
    <property type="match status" value="1"/>
</dbReference>
<accession>A4S8A8</accession>
<dbReference type="OMA" id="MDFRREA"/>
<dbReference type="GO" id="GO:0005524">
    <property type="term" value="F:ATP binding"/>
    <property type="evidence" value="ECO:0007669"/>
    <property type="project" value="InterPro"/>
</dbReference>
<proteinExistence type="inferred from homology"/>
<dbReference type="HOGENOM" id="CLU_006533_7_0_1"/>
<dbReference type="SUPFAM" id="SSF56112">
    <property type="entry name" value="Protein kinase-like (PK-like)"/>
    <property type="match status" value="1"/>
</dbReference>
<dbReference type="InterPro" id="IPR011009">
    <property type="entry name" value="Kinase-like_dom_sf"/>
</dbReference>
<evidence type="ECO:0000259" key="2">
    <source>
        <dbReference type="PROSITE" id="PS50011"/>
    </source>
</evidence>
<keyword evidence="4" id="KW-1185">Reference proteome</keyword>
<dbReference type="EMBL" id="CP000595">
    <property type="protein sequence ID" value="ABP00028.1"/>
    <property type="molecule type" value="Genomic_DNA"/>
</dbReference>
<organism evidence="3 4">
    <name type="scientific">Ostreococcus lucimarinus (strain CCE9901)</name>
    <dbReference type="NCBI Taxonomy" id="436017"/>
    <lineage>
        <taxon>Eukaryota</taxon>
        <taxon>Viridiplantae</taxon>
        <taxon>Chlorophyta</taxon>
        <taxon>Mamiellophyceae</taxon>
        <taxon>Mamiellales</taxon>
        <taxon>Bathycoccaceae</taxon>
        <taxon>Ostreococcus</taxon>
    </lineage>
</organism>
<evidence type="ECO:0000313" key="3">
    <source>
        <dbReference type="EMBL" id="ABP00028.1"/>
    </source>
</evidence>
<dbReference type="InterPro" id="IPR004147">
    <property type="entry name" value="ABC1_dom"/>
</dbReference>
<dbReference type="PANTHER" id="PTHR10566">
    <property type="entry name" value="CHAPERONE-ACTIVITY OF BC1 COMPLEX CABC1 -RELATED"/>
    <property type="match status" value="1"/>
</dbReference>
<feature type="domain" description="Protein kinase" evidence="2">
    <location>
        <begin position="100"/>
        <end position="456"/>
    </location>
</feature>
<dbReference type="GeneID" id="5005671"/>
<evidence type="ECO:0000256" key="1">
    <source>
        <dbReference type="ARBA" id="ARBA00009670"/>
    </source>
</evidence>
<dbReference type="KEGG" id="olu:OSTLU_27784"/>
<dbReference type="OrthoDB" id="427480at2759"/>
<dbReference type="Gramene" id="ABP00028">
    <property type="protein sequence ID" value="ABP00028"/>
    <property type="gene ID" value="OSTLU_27784"/>
</dbReference>
<dbReference type="CDD" id="cd05121">
    <property type="entry name" value="ABC1_ADCK3-like"/>
    <property type="match status" value="1"/>
</dbReference>
<gene>
    <name evidence="3" type="ORF">OSTLU_27784</name>
</gene>
<sequence length="521" mass="56264">MPTAMLARVGDILRAGARVAFVASDSSRSEGLVEAVGALGPTYAKFGQALSSRGDIVGEDLARALRGLCDDMPAFSDERAVEIVREDLGAEGEAVAEAVRAAGAPRAAASLAQVYKATLDGETVAIKVQRPEIREMVDADAALLRLGASAVERTGKVKARALDAVNEFCSRLYEEMDFRREAANLMQFNALYGENGSAAKSLPKPGIVVPRLIDKYGVGERVIVMEWIEGEKLTAGRTGAVNADDLHYVKLGISCTLSQLIETGVMHADPHGGNILKLPNGGLAYLDFGLVSTVPQQVRDGLVAAVALLIFSRNYAAVGRLFGELMLIPPEVLEDESEMRALESALEDAANATLKFPEGGGVPNVRFDQLLGALVALVPRFKFVLPPYFLNNARALGTLEGMAKSADANFNILAEVYPYSMKKLLANPEGSPVIRKVIRQLATDERTRSLSIHMLFAMLQDVSLLASTPRFRVALDALREREGRVLLFEVLACELRNALNRAKSNFMRLFSRRSSDFVALA</sequence>
<dbReference type="eggNOG" id="KOG1235">
    <property type="taxonomic scope" value="Eukaryota"/>
</dbReference>
<protein>
    <recommendedName>
        <fullName evidence="2">Protein kinase domain-containing protein</fullName>
    </recommendedName>
</protein>
<dbReference type="PROSITE" id="PS50011">
    <property type="entry name" value="PROTEIN_KINASE_DOM"/>
    <property type="match status" value="1"/>
</dbReference>
<dbReference type="AlphaFoldDB" id="A4S8A8"/>
<comment type="similarity">
    <text evidence="1">Belongs to the protein kinase superfamily. ADCK protein kinase family.</text>
</comment>
<dbReference type="Pfam" id="PF03109">
    <property type="entry name" value="ABC1"/>
    <property type="match status" value="1"/>
</dbReference>
<reference evidence="3 4" key="1">
    <citation type="journal article" date="2007" name="Proc. Natl. Acad. Sci. U.S.A.">
        <title>The tiny eukaryote Ostreococcus provides genomic insights into the paradox of plankton speciation.</title>
        <authorList>
            <person name="Palenik B."/>
            <person name="Grimwood J."/>
            <person name="Aerts A."/>
            <person name="Rouze P."/>
            <person name="Salamov A."/>
            <person name="Putnam N."/>
            <person name="Dupont C."/>
            <person name="Jorgensen R."/>
            <person name="Derelle E."/>
            <person name="Rombauts S."/>
            <person name="Zhou K."/>
            <person name="Otillar R."/>
            <person name="Merchant S.S."/>
            <person name="Podell S."/>
            <person name="Gaasterland T."/>
            <person name="Napoli C."/>
            <person name="Gendler K."/>
            <person name="Manuell A."/>
            <person name="Tai V."/>
            <person name="Vallon O."/>
            <person name="Piganeau G."/>
            <person name="Jancek S."/>
            <person name="Heijde M."/>
            <person name="Jabbari K."/>
            <person name="Bowler C."/>
            <person name="Lohr M."/>
            <person name="Robbens S."/>
            <person name="Werner G."/>
            <person name="Dubchak I."/>
            <person name="Pazour G.J."/>
            <person name="Ren Q."/>
            <person name="Paulsen I."/>
            <person name="Delwiche C."/>
            <person name="Schmutz J."/>
            <person name="Rokhsar D."/>
            <person name="Van de Peer Y."/>
            <person name="Moreau H."/>
            <person name="Grigoriev I.V."/>
        </authorList>
    </citation>
    <scope>NUCLEOTIDE SEQUENCE [LARGE SCALE GENOMIC DNA]</scope>
    <source>
        <strain evidence="3 4">CCE9901</strain>
    </source>
</reference>
<dbReference type="InterPro" id="IPR050154">
    <property type="entry name" value="UbiB_kinase"/>
</dbReference>
<dbReference type="InterPro" id="IPR000719">
    <property type="entry name" value="Prot_kinase_dom"/>
</dbReference>
<dbReference type="RefSeq" id="XP_001421734.1">
    <property type="nucleotide sequence ID" value="XM_001421697.1"/>
</dbReference>
<dbReference type="GO" id="GO:0004672">
    <property type="term" value="F:protein kinase activity"/>
    <property type="evidence" value="ECO:0007669"/>
    <property type="project" value="InterPro"/>
</dbReference>
<evidence type="ECO:0000313" key="4">
    <source>
        <dbReference type="Proteomes" id="UP000001568"/>
    </source>
</evidence>
<dbReference type="Proteomes" id="UP000001568">
    <property type="component" value="Chromosome 15"/>
</dbReference>